<dbReference type="InterPro" id="IPR023193">
    <property type="entry name" value="EPSP_synthase_CS"/>
</dbReference>
<feature type="binding site" evidence="7">
    <location>
        <position position="30"/>
    </location>
    <ligand>
        <name>3-phosphoshikimate</name>
        <dbReference type="ChEBI" id="CHEBI:145989"/>
    </ligand>
</feature>
<dbReference type="CDD" id="cd01556">
    <property type="entry name" value="EPSP_synthase"/>
    <property type="match status" value="1"/>
</dbReference>
<feature type="binding site" evidence="7">
    <location>
        <position position="175"/>
    </location>
    <ligand>
        <name>phosphoenolpyruvate</name>
        <dbReference type="ChEBI" id="CHEBI:58702"/>
    </ligand>
</feature>
<gene>
    <name evidence="7 10" type="primary">aroA</name>
    <name evidence="10" type="ORF">V8P97_03635</name>
</gene>
<dbReference type="NCBIfam" id="TIGR01356">
    <property type="entry name" value="aroA"/>
    <property type="match status" value="1"/>
</dbReference>
<keyword evidence="7" id="KW-0963">Cytoplasm</keyword>
<dbReference type="Proteomes" id="UP001373159">
    <property type="component" value="Unassembled WGS sequence"/>
</dbReference>
<name>A0ABU8ZNJ5_9BIFI</name>
<feature type="binding site" evidence="7">
    <location>
        <position position="26"/>
    </location>
    <ligand>
        <name>3-phosphoshikimate</name>
        <dbReference type="ChEBI" id="CHEBI:145989"/>
    </ligand>
</feature>
<evidence type="ECO:0000256" key="1">
    <source>
        <dbReference type="ARBA" id="ARBA00004811"/>
    </source>
</evidence>
<evidence type="ECO:0000313" key="11">
    <source>
        <dbReference type="Proteomes" id="UP001373159"/>
    </source>
</evidence>
<comment type="subcellular location">
    <subcellularLocation>
        <location evidence="7">Cytoplasm</location>
    </subcellularLocation>
</comment>
<keyword evidence="11" id="KW-1185">Reference proteome</keyword>
<dbReference type="PANTHER" id="PTHR21090:SF5">
    <property type="entry name" value="PENTAFUNCTIONAL AROM POLYPEPTIDE"/>
    <property type="match status" value="1"/>
</dbReference>
<comment type="similarity">
    <text evidence="2 7">Belongs to the EPSP synthase family.</text>
</comment>
<evidence type="ECO:0000256" key="3">
    <source>
        <dbReference type="ARBA" id="ARBA00022605"/>
    </source>
</evidence>
<feature type="binding site" evidence="7">
    <location>
        <position position="372"/>
    </location>
    <ligand>
        <name>phosphoenolpyruvate</name>
        <dbReference type="ChEBI" id="CHEBI:58702"/>
    </ligand>
</feature>
<feature type="active site" description="Proton acceptor" evidence="7">
    <location>
        <position position="341"/>
    </location>
</feature>
<feature type="binding site" evidence="7">
    <location>
        <position position="341"/>
    </location>
    <ligand>
        <name>3-phosphoshikimate</name>
        <dbReference type="ChEBI" id="CHEBI:145989"/>
    </ligand>
</feature>
<dbReference type="RefSeq" id="WP_340469098.1">
    <property type="nucleotide sequence ID" value="NZ_JBANBB010000001.1"/>
</dbReference>
<feature type="domain" description="Enolpyruvate transferase" evidence="9">
    <location>
        <begin position="11"/>
        <end position="449"/>
    </location>
</feature>
<dbReference type="InterPro" id="IPR036968">
    <property type="entry name" value="Enolpyruvate_Tfrase_sf"/>
</dbReference>
<comment type="caution">
    <text evidence="7">Lacks conserved residue(s) required for the propagation of feature annotation.</text>
</comment>
<keyword evidence="5 7" id="KW-0057">Aromatic amino acid biosynthesis</keyword>
<evidence type="ECO:0000256" key="6">
    <source>
        <dbReference type="ARBA" id="ARBA00044633"/>
    </source>
</evidence>
<dbReference type="InterPro" id="IPR013792">
    <property type="entry name" value="RNA3'P_cycl/enolpyr_Trfase_a/b"/>
</dbReference>
<feature type="region of interest" description="Disordered" evidence="8">
    <location>
        <begin position="231"/>
        <end position="250"/>
    </location>
</feature>
<organism evidence="10 11">
    <name type="scientific">Bifidobacterium favimelis</name>
    <dbReference type="NCBI Taxonomy" id="3122979"/>
    <lineage>
        <taxon>Bacteria</taxon>
        <taxon>Bacillati</taxon>
        <taxon>Actinomycetota</taxon>
        <taxon>Actinomycetes</taxon>
        <taxon>Bifidobacteriales</taxon>
        <taxon>Bifidobacteriaceae</taxon>
        <taxon>Bifidobacterium</taxon>
    </lineage>
</organism>
<dbReference type="EMBL" id="JBANBB010000001">
    <property type="protein sequence ID" value="MEK0306560.1"/>
    <property type="molecule type" value="Genomic_DNA"/>
</dbReference>
<proteinExistence type="inferred from homology"/>
<evidence type="ECO:0000256" key="4">
    <source>
        <dbReference type="ARBA" id="ARBA00022679"/>
    </source>
</evidence>
<feature type="binding site" evidence="7">
    <location>
        <position position="175"/>
    </location>
    <ligand>
        <name>3-phosphoshikimate</name>
        <dbReference type="ChEBI" id="CHEBI:145989"/>
    </ligand>
</feature>
<feature type="binding site" evidence="7">
    <location>
        <position position="25"/>
    </location>
    <ligand>
        <name>3-phosphoshikimate</name>
        <dbReference type="ChEBI" id="CHEBI:145989"/>
    </ligand>
</feature>
<evidence type="ECO:0000313" key="10">
    <source>
        <dbReference type="EMBL" id="MEK0306560.1"/>
    </source>
</evidence>
<evidence type="ECO:0000259" key="9">
    <source>
        <dbReference type="Pfam" id="PF00275"/>
    </source>
</evidence>
<feature type="binding site" evidence="7">
    <location>
        <position position="441"/>
    </location>
    <ligand>
        <name>phosphoenolpyruvate</name>
        <dbReference type="ChEBI" id="CHEBI:58702"/>
    </ligand>
</feature>
<comment type="subunit">
    <text evidence="7">Monomer.</text>
</comment>
<sequence>MTEALWKAPTAVGPLDARVRVPGSKSLSNRYLILAAMGRRPVRIGGLLRSRDTDLMIGALRELGVTCHEGEDPTRVMIIPPAGGVFRGGGTVTCGLAGTVMRFVPALAMLADGPTRFDGDLQAYARPMAPLLSGLEQLGARVEYLSREGRLPFIIHPPQRLGGGEVTIDSSASSQFISGLLLLASRLGAPVTIHHQGENLPSLPHIRMTVHDLTLAGVRVEVDEEAHSWMVDGTGASEDVDEPDGRPDGVGPQLPDTVQVEPDLSNAAPFLGAALIASGRVGIPDWPESTTQPGGLLPSYLTRMGGEVAFTRDDRGHTCLTVTGSGKVCPLGGFDLSQAGEIVPSIAAILVFADGPSRLRGIGHLRGHETNRLKALVTEINRVGGRAREMADGIEIEPVPPDRLHPAVMKTYADHRMATFAAMLGLAIPGVQVEDIGTTAKTLPDFPDMWADMVATGD</sequence>
<feature type="binding site" evidence="7">
    <location>
        <position position="98"/>
    </location>
    <ligand>
        <name>phosphoenolpyruvate</name>
        <dbReference type="ChEBI" id="CHEBI:58702"/>
    </ligand>
</feature>
<dbReference type="Pfam" id="PF00275">
    <property type="entry name" value="EPSP_synthase"/>
    <property type="match status" value="1"/>
</dbReference>
<evidence type="ECO:0000256" key="7">
    <source>
        <dbReference type="HAMAP-Rule" id="MF_00210"/>
    </source>
</evidence>
<feature type="binding site" evidence="7">
    <location>
        <position position="368"/>
    </location>
    <ligand>
        <name>3-phosphoshikimate</name>
        <dbReference type="ChEBI" id="CHEBI:145989"/>
    </ligand>
</feature>
<feature type="binding site" evidence="7">
    <location>
        <position position="174"/>
    </location>
    <ligand>
        <name>3-phosphoshikimate</name>
        <dbReference type="ChEBI" id="CHEBI:145989"/>
    </ligand>
</feature>
<dbReference type="PIRSF" id="PIRSF000505">
    <property type="entry name" value="EPSPS"/>
    <property type="match status" value="1"/>
</dbReference>
<comment type="caution">
    <text evidence="10">The sequence shown here is derived from an EMBL/GenBank/DDBJ whole genome shotgun (WGS) entry which is preliminary data.</text>
</comment>
<feature type="binding site" evidence="7">
    <location>
        <position position="173"/>
    </location>
    <ligand>
        <name>3-phosphoshikimate</name>
        <dbReference type="ChEBI" id="CHEBI:145989"/>
    </ligand>
</feature>
<dbReference type="PANTHER" id="PTHR21090">
    <property type="entry name" value="AROM/DEHYDROQUINATE SYNTHASE"/>
    <property type="match status" value="1"/>
</dbReference>
<evidence type="ECO:0000256" key="5">
    <source>
        <dbReference type="ARBA" id="ARBA00023141"/>
    </source>
</evidence>
<protein>
    <recommendedName>
        <fullName evidence="7">3-phosphoshikimate 1-carboxyvinyltransferase</fullName>
        <ecNumber evidence="7">2.5.1.19</ecNumber>
    </recommendedName>
    <alternativeName>
        <fullName evidence="7">5-enolpyruvylshikimate-3-phosphate synthase</fullName>
        <shortName evidence="7">EPSP synthase</shortName>
        <shortName evidence="7">EPSPS</shortName>
    </alternativeName>
</protein>
<dbReference type="EC" id="2.5.1.19" evidence="7"/>
<dbReference type="Gene3D" id="3.65.10.10">
    <property type="entry name" value="Enolpyruvate transferase domain"/>
    <property type="match status" value="2"/>
</dbReference>
<dbReference type="PROSITE" id="PS00885">
    <property type="entry name" value="EPSP_SYNTHASE_2"/>
    <property type="match status" value="1"/>
</dbReference>
<dbReference type="InterPro" id="IPR001986">
    <property type="entry name" value="Enolpyruvate_Tfrase_dom"/>
</dbReference>
<comment type="pathway">
    <text evidence="1 7">Metabolic intermediate biosynthesis; chorismate biosynthesis; chorismate from D-erythrose 4-phosphate and phosphoenolpyruvate: step 6/7.</text>
</comment>
<dbReference type="GO" id="GO:0003866">
    <property type="term" value="F:3-phosphoshikimate 1-carboxyvinyltransferase activity"/>
    <property type="evidence" value="ECO:0007669"/>
    <property type="project" value="UniProtKB-EC"/>
</dbReference>
<feature type="binding site" evidence="7">
    <location>
        <position position="25"/>
    </location>
    <ligand>
        <name>phosphoenolpyruvate</name>
        <dbReference type="ChEBI" id="CHEBI:58702"/>
    </ligand>
</feature>
<feature type="binding site" evidence="7">
    <location>
        <position position="126"/>
    </location>
    <ligand>
        <name>phosphoenolpyruvate</name>
        <dbReference type="ChEBI" id="CHEBI:58702"/>
    </ligand>
</feature>
<feature type="binding site" evidence="7">
    <location>
        <position position="202"/>
    </location>
    <ligand>
        <name>3-phosphoshikimate</name>
        <dbReference type="ChEBI" id="CHEBI:145989"/>
    </ligand>
</feature>
<evidence type="ECO:0000256" key="8">
    <source>
        <dbReference type="SAM" id="MobiDB-lite"/>
    </source>
</evidence>
<dbReference type="InterPro" id="IPR006264">
    <property type="entry name" value="EPSP_synthase"/>
</dbReference>
<dbReference type="HAMAP" id="MF_00210">
    <property type="entry name" value="EPSP_synth"/>
    <property type="match status" value="1"/>
</dbReference>
<reference evidence="10 11" key="1">
    <citation type="submission" date="2024-02" db="EMBL/GenBank/DDBJ databases">
        <title>Bifidobacterium honeyensis sp. nov., isolated from the comb honey.</title>
        <authorList>
            <person name="Liu W."/>
            <person name="Li Y."/>
        </authorList>
    </citation>
    <scope>NUCLEOTIDE SEQUENCE [LARGE SCALE GENOMIC DNA]</scope>
    <source>
        <strain evidence="10 11">IMAU50988</strain>
    </source>
</reference>
<dbReference type="SUPFAM" id="SSF55205">
    <property type="entry name" value="EPT/RTPC-like"/>
    <property type="match status" value="1"/>
</dbReference>
<comment type="function">
    <text evidence="7">Catalyzes the transfer of the enolpyruvyl moiety of phosphoenolpyruvate (PEP) to the 5-hydroxyl of shikimate-3-phosphate (S3P) to produce enolpyruvyl shikimate-3-phosphate and inorganic phosphate.</text>
</comment>
<accession>A0ABU8ZNJ5</accession>
<feature type="binding site" evidence="7">
    <location>
        <position position="416"/>
    </location>
    <ligand>
        <name>phosphoenolpyruvate</name>
        <dbReference type="ChEBI" id="CHEBI:58702"/>
    </ligand>
</feature>
<keyword evidence="3 7" id="KW-0028">Amino-acid biosynthesis</keyword>
<comment type="catalytic activity">
    <reaction evidence="6">
        <text>3-phosphoshikimate + phosphoenolpyruvate = 5-O-(1-carboxyvinyl)-3-phosphoshikimate + phosphate</text>
        <dbReference type="Rhea" id="RHEA:21256"/>
        <dbReference type="ChEBI" id="CHEBI:43474"/>
        <dbReference type="ChEBI" id="CHEBI:57701"/>
        <dbReference type="ChEBI" id="CHEBI:58702"/>
        <dbReference type="ChEBI" id="CHEBI:145989"/>
        <dbReference type="EC" id="2.5.1.19"/>
    </reaction>
    <physiologicalReaction direction="left-to-right" evidence="6">
        <dbReference type="Rhea" id="RHEA:21257"/>
    </physiologicalReaction>
</comment>
<evidence type="ECO:0000256" key="2">
    <source>
        <dbReference type="ARBA" id="ARBA00009948"/>
    </source>
</evidence>
<keyword evidence="4 7" id="KW-0808">Transferase</keyword>